<gene>
    <name evidence="5" type="ORF">EKG38_07430</name>
</gene>
<keyword evidence="3" id="KW-0804">Transcription</keyword>
<protein>
    <submittedName>
        <fullName evidence="5">Helix-turn-helix domain-containing protein</fullName>
    </submittedName>
</protein>
<dbReference type="PROSITE" id="PS01124">
    <property type="entry name" value="HTH_ARAC_FAMILY_2"/>
    <property type="match status" value="1"/>
</dbReference>
<dbReference type="PANTHER" id="PTHR47894:SF4">
    <property type="entry name" value="HTH-TYPE TRANSCRIPTIONAL REGULATOR GADX"/>
    <property type="match status" value="1"/>
</dbReference>
<dbReference type="GO" id="GO:0003700">
    <property type="term" value="F:DNA-binding transcription factor activity"/>
    <property type="evidence" value="ECO:0007669"/>
    <property type="project" value="InterPro"/>
</dbReference>
<name>A0A431WW00_9GAMM</name>
<sequence length="342" mass="39181">MTGSSGISFGRTGMFWLFLKAMDDYYGGCIKKVNLPQSLIDEPMRLMPLNEITRYFGILDEHINDPLFVAKGCSKLDFNNFPLLKNIVLSSPVLFTAIVRFNYLATILQSGAKCYTERTSQVTKWCYDTSIPVLSERLLDSFVAVWKFIHVLRHYGSDDFEPLVIHLPGSRLGGKGEAEKIFGCPIVWNAKRTEVWFDISLLPTFSKTMNKPAYNASDLQLLKYLNMPDRNDFSRCVFEAVDYARAYGYPKLEFIAQIMGVAPLTLQRKLQKENYSFSELVKYQLIYILAPNMLVEDRAIEDITNELGFSNSQSFVKAFKKAHQLTPKQYIECLDEVRGIIR</sequence>
<dbReference type="RefSeq" id="WP_126519645.1">
    <property type="nucleotide sequence ID" value="NZ_RXNU01000003.1"/>
</dbReference>
<evidence type="ECO:0000256" key="3">
    <source>
        <dbReference type="ARBA" id="ARBA00023163"/>
    </source>
</evidence>
<dbReference type="InterPro" id="IPR018060">
    <property type="entry name" value="HTH_AraC"/>
</dbReference>
<feature type="domain" description="HTH araC/xylS-type" evidence="4">
    <location>
        <begin position="251"/>
        <end position="333"/>
    </location>
</feature>
<dbReference type="SUPFAM" id="SSF46689">
    <property type="entry name" value="Homeodomain-like"/>
    <property type="match status" value="1"/>
</dbReference>
<evidence type="ECO:0000256" key="2">
    <source>
        <dbReference type="ARBA" id="ARBA00023125"/>
    </source>
</evidence>
<dbReference type="PANTHER" id="PTHR47894">
    <property type="entry name" value="HTH-TYPE TRANSCRIPTIONAL REGULATOR GADX"/>
    <property type="match status" value="1"/>
</dbReference>
<organism evidence="5 6">
    <name type="scientific">Shewanella canadensis</name>
    <dbReference type="NCBI Taxonomy" id="271096"/>
    <lineage>
        <taxon>Bacteria</taxon>
        <taxon>Pseudomonadati</taxon>
        <taxon>Pseudomonadota</taxon>
        <taxon>Gammaproteobacteria</taxon>
        <taxon>Alteromonadales</taxon>
        <taxon>Shewanellaceae</taxon>
        <taxon>Shewanella</taxon>
    </lineage>
</organism>
<keyword evidence="2" id="KW-0238">DNA-binding</keyword>
<evidence type="ECO:0000256" key="1">
    <source>
        <dbReference type="ARBA" id="ARBA00023015"/>
    </source>
</evidence>
<keyword evidence="1" id="KW-0805">Transcription regulation</keyword>
<evidence type="ECO:0000313" key="6">
    <source>
        <dbReference type="Proteomes" id="UP000267448"/>
    </source>
</evidence>
<dbReference type="OrthoDB" id="6252225at2"/>
<dbReference type="InterPro" id="IPR009057">
    <property type="entry name" value="Homeodomain-like_sf"/>
</dbReference>
<dbReference type="SMART" id="SM00342">
    <property type="entry name" value="HTH_ARAC"/>
    <property type="match status" value="1"/>
</dbReference>
<keyword evidence="6" id="KW-1185">Reference proteome</keyword>
<reference evidence="5 6" key="1">
    <citation type="submission" date="2018-12" db="EMBL/GenBank/DDBJ databases">
        <authorList>
            <person name="Yu L."/>
        </authorList>
    </citation>
    <scope>NUCLEOTIDE SEQUENCE [LARGE SCALE GENOMIC DNA]</scope>
    <source>
        <strain evidence="5 6">HAW-EB2</strain>
    </source>
</reference>
<evidence type="ECO:0000259" key="4">
    <source>
        <dbReference type="PROSITE" id="PS01124"/>
    </source>
</evidence>
<dbReference type="Gene3D" id="1.10.10.60">
    <property type="entry name" value="Homeodomain-like"/>
    <property type="match status" value="1"/>
</dbReference>
<dbReference type="EMBL" id="RXNU01000003">
    <property type="protein sequence ID" value="RTR39626.1"/>
    <property type="molecule type" value="Genomic_DNA"/>
</dbReference>
<dbReference type="Pfam" id="PF12833">
    <property type="entry name" value="HTH_18"/>
    <property type="match status" value="1"/>
</dbReference>
<evidence type="ECO:0000313" key="5">
    <source>
        <dbReference type="EMBL" id="RTR39626.1"/>
    </source>
</evidence>
<proteinExistence type="predicted"/>
<comment type="caution">
    <text evidence="5">The sequence shown here is derived from an EMBL/GenBank/DDBJ whole genome shotgun (WGS) entry which is preliminary data.</text>
</comment>
<accession>A0A431WW00</accession>
<dbReference type="GO" id="GO:0005829">
    <property type="term" value="C:cytosol"/>
    <property type="evidence" value="ECO:0007669"/>
    <property type="project" value="TreeGrafter"/>
</dbReference>
<dbReference type="AlphaFoldDB" id="A0A431WW00"/>
<dbReference type="InterPro" id="IPR032687">
    <property type="entry name" value="AraC-type_N"/>
</dbReference>
<dbReference type="Proteomes" id="UP000267448">
    <property type="component" value="Unassembled WGS sequence"/>
</dbReference>
<dbReference type="Pfam" id="PF12625">
    <property type="entry name" value="Arabinose_bd"/>
    <property type="match status" value="1"/>
</dbReference>
<dbReference type="GO" id="GO:0000976">
    <property type="term" value="F:transcription cis-regulatory region binding"/>
    <property type="evidence" value="ECO:0007669"/>
    <property type="project" value="TreeGrafter"/>
</dbReference>